<dbReference type="Proteomes" id="UP000219338">
    <property type="component" value="Unassembled WGS sequence"/>
</dbReference>
<organism evidence="1 2">
    <name type="scientific">Armillaria ostoyae</name>
    <name type="common">Armillaria root rot fungus</name>
    <dbReference type="NCBI Taxonomy" id="47428"/>
    <lineage>
        <taxon>Eukaryota</taxon>
        <taxon>Fungi</taxon>
        <taxon>Dikarya</taxon>
        <taxon>Basidiomycota</taxon>
        <taxon>Agaricomycotina</taxon>
        <taxon>Agaricomycetes</taxon>
        <taxon>Agaricomycetidae</taxon>
        <taxon>Agaricales</taxon>
        <taxon>Marasmiineae</taxon>
        <taxon>Physalacriaceae</taxon>
        <taxon>Armillaria</taxon>
    </lineage>
</organism>
<keyword evidence="2" id="KW-1185">Reference proteome</keyword>
<accession>A0A284RSS0</accession>
<name>A0A284RSS0_ARMOS</name>
<protein>
    <submittedName>
        <fullName evidence="1">Uncharacterized protein</fullName>
    </submittedName>
</protein>
<evidence type="ECO:0000313" key="2">
    <source>
        <dbReference type="Proteomes" id="UP000219338"/>
    </source>
</evidence>
<dbReference type="EMBL" id="FUEG01000015">
    <property type="protein sequence ID" value="SJL11813.1"/>
    <property type="molecule type" value="Genomic_DNA"/>
</dbReference>
<proteinExistence type="predicted"/>
<dbReference type="AlphaFoldDB" id="A0A284RSS0"/>
<gene>
    <name evidence="1" type="ORF">ARMOST_15223</name>
</gene>
<reference evidence="2" key="1">
    <citation type="journal article" date="2017" name="Nat. Ecol. Evol.">
        <title>Genome expansion and lineage-specific genetic innovations in the forest pathogenic fungi Armillaria.</title>
        <authorList>
            <person name="Sipos G."/>
            <person name="Prasanna A.N."/>
            <person name="Walter M.C."/>
            <person name="O'Connor E."/>
            <person name="Balint B."/>
            <person name="Krizsan K."/>
            <person name="Kiss B."/>
            <person name="Hess J."/>
            <person name="Varga T."/>
            <person name="Slot J."/>
            <person name="Riley R."/>
            <person name="Boka B."/>
            <person name="Rigling D."/>
            <person name="Barry K."/>
            <person name="Lee J."/>
            <person name="Mihaltcheva S."/>
            <person name="LaButti K."/>
            <person name="Lipzen A."/>
            <person name="Waldron R."/>
            <person name="Moloney N.M."/>
            <person name="Sperisen C."/>
            <person name="Kredics L."/>
            <person name="Vagvoelgyi C."/>
            <person name="Patrignani A."/>
            <person name="Fitzpatrick D."/>
            <person name="Nagy I."/>
            <person name="Doyle S."/>
            <person name="Anderson J.B."/>
            <person name="Grigoriev I.V."/>
            <person name="Gueldener U."/>
            <person name="Muensterkoetter M."/>
            <person name="Nagy L.G."/>
        </authorList>
    </citation>
    <scope>NUCLEOTIDE SEQUENCE [LARGE SCALE GENOMIC DNA]</scope>
    <source>
        <strain evidence="2">C18/9</strain>
    </source>
</reference>
<sequence>MVDLKDSHPVFDSQITNLQTDSHLLRLPLSIDPADWERQNGIESGEIGSGGPFLIRWNGDDSRDLLVRIVVSLLFLPRRYFTENPKDLFPFTCVCKSESQDSELSNPAFHESVASLARRLPVLE</sequence>
<evidence type="ECO:0000313" key="1">
    <source>
        <dbReference type="EMBL" id="SJL11813.1"/>
    </source>
</evidence>